<evidence type="ECO:0000256" key="5">
    <source>
        <dbReference type="ARBA" id="ARBA00022692"/>
    </source>
</evidence>
<dbReference type="InterPro" id="IPR005829">
    <property type="entry name" value="Sugar_transporter_CS"/>
</dbReference>
<dbReference type="AlphaFoldDB" id="A0A133K9C9"/>
<evidence type="ECO:0000313" key="8">
    <source>
        <dbReference type="EMBL" id="KWZ76150.1"/>
    </source>
</evidence>
<evidence type="ECO:0000313" key="9">
    <source>
        <dbReference type="Proteomes" id="UP000070376"/>
    </source>
</evidence>
<keyword evidence="4" id="KW-1003">Cell membrane</keyword>
<evidence type="ECO:0000256" key="4">
    <source>
        <dbReference type="ARBA" id="ARBA00022475"/>
    </source>
</evidence>
<dbReference type="GO" id="GO:0022857">
    <property type="term" value="F:transmembrane transporter activity"/>
    <property type="evidence" value="ECO:0007669"/>
    <property type="project" value="InterPro"/>
</dbReference>
<dbReference type="GeneID" id="93260010"/>
<evidence type="ECO:0000256" key="6">
    <source>
        <dbReference type="ARBA" id="ARBA00022989"/>
    </source>
</evidence>
<dbReference type="SUPFAM" id="SSF103473">
    <property type="entry name" value="MFS general substrate transporter"/>
    <property type="match status" value="1"/>
</dbReference>
<gene>
    <name evidence="8" type="ORF">HMPREF3213_03903</name>
</gene>
<dbReference type="InterPro" id="IPR020846">
    <property type="entry name" value="MFS_dom"/>
</dbReference>
<evidence type="ECO:0000256" key="1">
    <source>
        <dbReference type="ARBA" id="ARBA00004651"/>
    </source>
</evidence>
<dbReference type="PRINTS" id="PR01035">
    <property type="entry name" value="TCRTETA"/>
</dbReference>
<comment type="subcellular location">
    <subcellularLocation>
        <location evidence="1">Cell membrane</location>
        <topology evidence="1">Multi-pass membrane protein</topology>
    </subcellularLocation>
</comment>
<dbReference type="InterPro" id="IPR001958">
    <property type="entry name" value="Tet-R_TetA/multi-R_MdtG-like"/>
</dbReference>
<dbReference type="PROSITE" id="PS00217">
    <property type="entry name" value="SUGAR_TRANSPORT_2"/>
    <property type="match status" value="1"/>
</dbReference>
<dbReference type="Gene3D" id="1.20.1250.20">
    <property type="entry name" value="MFS general substrate transporter like domains"/>
    <property type="match status" value="1"/>
</dbReference>
<dbReference type="InterPro" id="IPR036259">
    <property type="entry name" value="MFS_trans_sf"/>
</dbReference>
<comment type="similarity">
    <text evidence="2">Belongs to the major facilitator superfamily. TCR/Tet family.</text>
</comment>
<proteinExistence type="inferred from homology"/>
<dbReference type="RefSeq" id="WP_017550797.1">
    <property type="nucleotide sequence ID" value="NZ_CP026649.1"/>
</dbReference>
<evidence type="ECO:0000256" key="3">
    <source>
        <dbReference type="ARBA" id="ARBA00022448"/>
    </source>
</evidence>
<reference evidence="9" key="1">
    <citation type="submission" date="2016-01" db="EMBL/GenBank/DDBJ databases">
        <authorList>
            <person name="Mitreva M."/>
            <person name="Pepin K.H."/>
            <person name="Mihindukulasuriya K.A."/>
            <person name="Fulton R."/>
            <person name="Fronick C."/>
            <person name="O'Laughlin M."/>
            <person name="Miner T."/>
            <person name="Herter B."/>
            <person name="Rosa B.A."/>
            <person name="Cordes M."/>
            <person name="Tomlinson C."/>
            <person name="Wollam A."/>
            <person name="Palsikar V.B."/>
            <person name="Mardis E.R."/>
            <person name="Wilson R.K."/>
        </authorList>
    </citation>
    <scope>NUCLEOTIDE SEQUENCE [LARGE SCALE GENOMIC DNA]</scope>
    <source>
        <strain evidence="9">GED7749B</strain>
    </source>
</reference>
<dbReference type="PROSITE" id="PS50850">
    <property type="entry name" value="MFS"/>
    <property type="match status" value="1"/>
</dbReference>
<keyword evidence="5" id="KW-0812">Transmembrane</keyword>
<dbReference type="PANTHER" id="PTHR43124">
    <property type="entry name" value="PURINE EFFLUX PUMP PBUE"/>
    <property type="match status" value="1"/>
</dbReference>
<sequence length="420" mass="45575">MDHLTTNTPLSDKNNEIHQKRWAIVALSSIPLIMTLGNSMLIPVLPLMEDKLGITKVQSSYIITFYSIVAIFLIPVAGFLSDRYGRKMVIIPSLAITAIGGAISAYAAWQLDHPYSLILIGRTLQGVGTAGAAPIVLPLVGDMFHRNRDVSTTLGIIETANTFGKVLSPILGSFLAGLIWFLPFAAIPVFCLISILSVLFLVKRPAHEKQGPGIKAFIGNTKKVFRKHWRWLSAVFAIGAIVMFILFAVLFYLSSNLEDQYGYHGVKKGFILAVPLAALCLSSFITGKIIKENMVLMKWIIFSSVLITGASVLVITFSDRFFYLIGTFLICGIGIGASLTPLDALINQSIEKEVRGTISAIYSSMRYIGVAAGPLFMANFMKGRVEISMVIMAGFCLVAAGLTFVAVKPDKSRAEASSPA</sequence>
<protein>
    <submittedName>
        <fullName evidence="8">Transporter, major facilitator family protein</fullName>
    </submittedName>
</protein>
<keyword evidence="6" id="KW-1133">Transmembrane helix</keyword>
<keyword evidence="3" id="KW-0813">Transport</keyword>
<dbReference type="Pfam" id="PF07690">
    <property type="entry name" value="MFS_1"/>
    <property type="match status" value="1"/>
</dbReference>
<dbReference type="PANTHER" id="PTHR43124:SF3">
    <property type="entry name" value="CHLORAMPHENICOL EFFLUX PUMP RV0191"/>
    <property type="match status" value="1"/>
</dbReference>
<dbReference type="Proteomes" id="UP000070376">
    <property type="component" value="Unassembled WGS sequence"/>
</dbReference>
<name>A0A133K9C9_HEYCO</name>
<accession>A0A133K9C9</accession>
<dbReference type="EMBL" id="LRPN01000211">
    <property type="protein sequence ID" value="KWZ76150.1"/>
    <property type="molecule type" value="Genomic_DNA"/>
</dbReference>
<dbReference type="CDD" id="cd17474">
    <property type="entry name" value="MFS_YfmO_like"/>
    <property type="match status" value="1"/>
</dbReference>
<keyword evidence="7" id="KW-0472">Membrane</keyword>
<organism evidence="8 9">
    <name type="scientific">Heyndrickxia coagulans</name>
    <name type="common">Weizmannia coagulans</name>
    <dbReference type="NCBI Taxonomy" id="1398"/>
    <lineage>
        <taxon>Bacteria</taxon>
        <taxon>Bacillati</taxon>
        <taxon>Bacillota</taxon>
        <taxon>Bacilli</taxon>
        <taxon>Bacillales</taxon>
        <taxon>Bacillaceae</taxon>
        <taxon>Heyndrickxia</taxon>
    </lineage>
</organism>
<dbReference type="PATRIC" id="fig|1398.22.peg.3908"/>
<dbReference type="GO" id="GO:0005886">
    <property type="term" value="C:plasma membrane"/>
    <property type="evidence" value="ECO:0007669"/>
    <property type="project" value="UniProtKB-SubCell"/>
</dbReference>
<evidence type="ECO:0000256" key="7">
    <source>
        <dbReference type="ARBA" id="ARBA00023136"/>
    </source>
</evidence>
<evidence type="ECO:0000256" key="2">
    <source>
        <dbReference type="ARBA" id="ARBA00007520"/>
    </source>
</evidence>
<dbReference type="InterPro" id="IPR011701">
    <property type="entry name" value="MFS"/>
</dbReference>
<dbReference type="InterPro" id="IPR050189">
    <property type="entry name" value="MFS_Efflux_Transporters"/>
</dbReference>
<dbReference type="PROSITE" id="PS00216">
    <property type="entry name" value="SUGAR_TRANSPORT_1"/>
    <property type="match status" value="1"/>
</dbReference>
<comment type="caution">
    <text evidence="8">The sequence shown here is derived from an EMBL/GenBank/DDBJ whole genome shotgun (WGS) entry which is preliminary data.</text>
</comment>